<evidence type="ECO:0000313" key="3">
    <source>
        <dbReference type="Proteomes" id="UP000002774"/>
    </source>
</evidence>
<dbReference type="RefSeq" id="WP_008507675.1">
    <property type="nucleotide sequence ID" value="NZ_CM001403.1"/>
</dbReference>
<keyword evidence="3" id="KW-1185">Reference proteome</keyword>
<accession>H1YFH8</accession>
<dbReference type="AlphaFoldDB" id="H1YFH8"/>
<evidence type="ECO:0000256" key="1">
    <source>
        <dbReference type="ARBA" id="ARBA00022649"/>
    </source>
</evidence>
<dbReference type="InterPro" id="IPR007712">
    <property type="entry name" value="RelE/ParE_toxin"/>
</dbReference>
<gene>
    <name evidence="2" type="ORF">Mucpa_3182</name>
</gene>
<dbReference type="eggNOG" id="COG3668">
    <property type="taxonomic scope" value="Bacteria"/>
</dbReference>
<proteinExistence type="predicted"/>
<dbReference type="Proteomes" id="UP000002774">
    <property type="component" value="Chromosome"/>
</dbReference>
<name>H1YFH8_9SPHI</name>
<dbReference type="OrthoDB" id="1098070at2"/>
<dbReference type="HOGENOM" id="CLU_147162_8_3_10"/>
<dbReference type="STRING" id="714943.Mucpa_3182"/>
<dbReference type="Gene3D" id="3.30.2310.20">
    <property type="entry name" value="RelE-like"/>
    <property type="match status" value="1"/>
</dbReference>
<evidence type="ECO:0000313" key="2">
    <source>
        <dbReference type="EMBL" id="EHQ27286.1"/>
    </source>
</evidence>
<keyword evidence="1" id="KW-1277">Toxin-antitoxin system</keyword>
<sequence>MAETQLLWSDRALNDYENLVAYLWSEWGEQITLRVINELEATITRIQHQPEHFPIVLKDKSIRRYVFSPQTSIFFRINSDTIEIISLFDNRQNPNQLKNL</sequence>
<protein>
    <submittedName>
        <fullName evidence="2">Plasmid stabilization system</fullName>
    </submittedName>
</protein>
<dbReference type="EMBL" id="CM001403">
    <property type="protein sequence ID" value="EHQ27286.1"/>
    <property type="molecule type" value="Genomic_DNA"/>
</dbReference>
<dbReference type="Pfam" id="PF05016">
    <property type="entry name" value="ParE_toxin"/>
    <property type="match status" value="1"/>
</dbReference>
<organism evidence="2 3">
    <name type="scientific">Mucilaginibacter paludis DSM 18603</name>
    <dbReference type="NCBI Taxonomy" id="714943"/>
    <lineage>
        <taxon>Bacteria</taxon>
        <taxon>Pseudomonadati</taxon>
        <taxon>Bacteroidota</taxon>
        <taxon>Sphingobacteriia</taxon>
        <taxon>Sphingobacteriales</taxon>
        <taxon>Sphingobacteriaceae</taxon>
        <taxon>Mucilaginibacter</taxon>
    </lineage>
</organism>
<reference evidence="2" key="1">
    <citation type="submission" date="2011-09" db="EMBL/GenBank/DDBJ databases">
        <title>The permanent draft genome of Mucilaginibacter paludis DSM 18603.</title>
        <authorList>
            <consortium name="US DOE Joint Genome Institute (JGI-PGF)"/>
            <person name="Lucas S."/>
            <person name="Han J."/>
            <person name="Lapidus A."/>
            <person name="Bruce D."/>
            <person name="Goodwin L."/>
            <person name="Pitluck S."/>
            <person name="Peters L."/>
            <person name="Kyrpides N."/>
            <person name="Mavromatis K."/>
            <person name="Ivanova N."/>
            <person name="Mikhailova N."/>
            <person name="Held B."/>
            <person name="Detter J.C."/>
            <person name="Tapia R."/>
            <person name="Han C."/>
            <person name="Land M."/>
            <person name="Hauser L."/>
            <person name="Markowitz V."/>
            <person name="Cheng J.-F."/>
            <person name="Hugenholtz P."/>
            <person name="Woyke T."/>
            <person name="Wu D."/>
            <person name="Tindall B."/>
            <person name="Brambilla E."/>
            <person name="Klenk H.-P."/>
            <person name="Eisen J.A."/>
        </authorList>
    </citation>
    <scope>NUCLEOTIDE SEQUENCE [LARGE SCALE GENOMIC DNA]</scope>
    <source>
        <strain evidence="2">DSM 18603</strain>
    </source>
</reference>
<dbReference type="InterPro" id="IPR035093">
    <property type="entry name" value="RelE/ParE_toxin_dom_sf"/>
</dbReference>